<sequence>MRLAERAAPTYGAEMSQWSQGEIYESYVGRWSRLVAAEFVAWLDQPAGLRWLDVGCGTGALTTAVLAQAEPSAVVGVDPSEGFIGFARGAVTDERARFEVLPAAELSTDAVGGAVDVVVAGLVLNFIPDRPDALRRMRQIGRTVGVYVWDYAEGMQLMRYFWEAAADVVPDDRERDEGRTFPFCNPAGLEGLFAEAGFSDIETRAIVVPTVFESFDAYWTPFLGGQGPGPAYLRSLHPNTQTAIRHLVESRLPANPDGSIELTARAWAARGTS</sequence>
<evidence type="ECO:0000259" key="1">
    <source>
        <dbReference type="Pfam" id="PF08242"/>
    </source>
</evidence>
<dbReference type="GO" id="GO:0032259">
    <property type="term" value="P:methylation"/>
    <property type="evidence" value="ECO:0007669"/>
    <property type="project" value="UniProtKB-KW"/>
</dbReference>
<gene>
    <name evidence="2" type="ORF">GCM10009554_46950</name>
</gene>
<dbReference type="PANTHER" id="PTHR43861">
    <property type="entry name" value="TRANS-ACONITATE 2-METHYLTRANSFERASE-RELATED"/>
    <property type="match status" value="1"/>
</dbReference>
<dbReference type="CDD" id="cd02440">
    <property type="entry name" value="AdoMet_MTases"/>
    <property type="match status" value="1"/>
</dbReference>
<evidence type="ECO:0000313" key="3">
    <source>
        <dbReference type="Proteomes" id="UP001500542"/>
    </source>
</evidence>
<dbReference type="Proteomes" id="UP001500542">
    <property type="component" value="Unassembled WGS sequence"/>
</dbReference>
<dbReference type="InterPro" id="IPR029063">
    <property type="entry name" value="SAM-dependent_MTases_sf"/>
</dbReference>
<dbReference type="Pfam" id="PF08242">
    <property type="entry name" value="Methyltransf_12"/>
    <property type="match status" value="1"/>
</dbReference>
<proteinExistence type="predicted"/>
<organism evidence="2 3">
    <name type="scientific">Kribbella koreensis</name>
    <dbReference type="NCBI Taxonomy" id="57909"/>
    <lineage>
        <taxon>Bacteria</taxon>
        <taxon>Bacillati</taxon>
        <taxon>Actinomycetota</taxon>
        <taxon>Actinomycetes</taxon>
        <taxon>Propionibacteriales</taxon>
        <taxon>Kribbellaceae</taxon>
        <taxon>Kribbella</taxon>
    </lineage>
</organism>
<dbReference type="GO" id="GO:0008168">
    <property type="term" value="F:methyltransferase activity"/>
    <property type="evidence" value="ECO:0007669"/>
    <property type="project" value="UniProtKB-KW"/>
</dbReference>
<dbReference type="EMBL" id="BAAAHK010000011">
    <property type="protein sequence ID" value="GAA0948862.1"/>
    <property type="molecule type" value="Genomic_DNA"/>
</dbReference>
<keyword evidence="2" id="KW-0808">Transferase</keyword>
<dbReference type="PANTHER" id="PTHR43861:SF1">
    <property type="entry name" value="TRANS-ACONITATE 2-METHYLTRANSFERASE"/>
    <property type="match status" value="1"/>
</dbReference>
<feature type="domain" description="Methyltransferase type 12" evidence="1">
    <location>
        <begin position="52"/>
        <end position="140"/>
    </location>
</feature>
<protein>
    <submittedName>
        <fullName evidence="2">Class I SAM-dependent methyltransferase</fullName>
    </submittedName>
</protein>
<keyword evidence="3" id="KW-1185">Reference proteome</keyword>
<keyword evidence="2" id="KW-0489">Methyltransferase</keyword>
<comment type="caution">
    <text evidence="2">The sequence shown here is derived from an EMBL/GenBank/DDBJ whole genome shotgun (WGS) entry which is preliminary data.</text>
</comment>
<dbReference type="Gene3D" id="3.40.50.150">
    <property type="entry name" value="Vaccinia Virus protein VP39"/>
    <property type="match status" value="1"/>
</dbReference>
<dbReference type="InterPro" id="IPR013217">
    <property type="entry name" value="Methyltransf_12"/>
</dbReference>
<evidence type="ECO:0000313" key="2">
    <source>
        <dbReference type="EMBL" id="GAA0948862.1"/>
    </source>
</evidence>
<name>A0ABN1QYH5_9ACTN</name>
<dbReference type="SUPFAM" id="SSF53335">
    <property type="entry name" value="S-adenosyl-L-methionine-dependent methyltransferases"/>
    <property type="match status" value="1"/>
</dbReference>
<accession>A0ABN1QYH5</accession>
<reference evidence="2 3" key="1">
    <citation type="journal article" date="2019" name="Int. J. Syst. Evol. Microbiol.">
        <title>The Global Catalogue of Microorganisms (GCM) 10K type strain sequencing project: providing services to taxonomists for standard genome sequencing and annotation.</title>
        <authorList>
            <consortium name="The Broad Institute Genomics Platform"/>
            <consortium name="The Broad Institute Genome Sequencing Center for Infectious Disease"/>
            <person name="Wu L."/>
            <person name="Ma J."/>
        </authorList>
    </citation>
    <scope>NUCLEOTIDE SEQUENCE [LARGE SCALE GENOMIC DNA]</scope>
    <source>
        <strain evidence="2 3">JCM 10977</strain>
    </source>
</reference>